<organism evidence="1 2">
    <name type="scientific">Aureimonas pseudogalii</name>
    <dbReference type="NCBI Taxonomy" id="1744844"/>
    <lineage>
        <taxon>Bacteria</taxon>
        <taxon>Pseudomonadati</taxon>
        <taxon>Pseudomonadota</taxon>
        <taxon>Alphaproteobacteria</taxon>
        <taxon>Hyphomicrobiales</taxon>
        <taxon>Aurantimonadaceae</taxon>
        <taxon>Aureimonas</taxon>
    </lineage>
</organism>
<evidence type="ECO:0000313" key="2">
    <source>
        <dbReference type="Proteomes" id="UP000542776"/>
    </source>
</evidence>
<proteinExistence type="predicted"/>
<dbReference type="RefSeq" id="WP_183202934.1">
    <property type="nucleotide sequence ID" value="NZ_JACIEK010000035.1"/>
</dbReference>
<gene>
    <name evidence="1" type="ORF">GGR04_004748</name>
</gene>
<accession>A0A7W6H977</accession>
<keyword evidence="1" id="KW-0645">Protease</keyword>
<reference evidence="1 2" key="1">
    <citation type="submission" date="2020-08" db="EMBL/GenBank/DDBJ databases">
        <title>Genomic Encyclopedia of Type Strains, Phase IV (KMG-IV): sequencing the most valuable type-strain genomes for metagenomic binning, comparative biology and taxonomic classification.</title>
        <authorList>
            <person name="Goeker M."/>
        </authorList>
    </citation>
    <scope>NUCLEOTIDE SEQUENCE [LARGE SCALE GENOMIC DNA]</scope>
    <source>
        <strain evidence="1 2">DSM 102238</strain>
    </source>
</reference>
<dbReference type="AlphaFoldDB" id="A0A7W6H977"/>
<protein>
    <submittedName>
        <fullName evidence="1">Putative secreted Zn-dependent protease</fullName>
    </submittedName>
</protein>
<keyword evidence="2" id="KW-1185">Reference proteome</keyword>
<dbReference type="GO" id="GO:0006508">
    <property type="term" value="P:proteolysis"/>
    <property type="evidence" value="ECO:0007669"/>
    <property type="project" value="UniProtKB-KW"/>
</dbReference>
<dbReference type="GO" id="GO:0008233">
    <property type="term" value="F:peptidase activity"/>
    <property type="evidence" value="ECO:0007669"/>
    <property type="project" value="UniProtKB-KW"/>
</dbReference>
<name>A0A7W6H977_9HYPH</name>
<keyword evidence="1" id="KW-0378">Hydrolase</keyword>
<comment type="caution">
    <text evidence="1">The sequence shown here is derived from an EMBL/GenBank/DDBJ whole genome shotgun (WGS) entry which is preliminary data.</text>
</comment>
<dbReference type="EMBL" id="JACIEK010000035">
    <property type="protein sequence ID" value="MBB4000867.1"/>
    <property type="molecule type" value="Genomic_DNA"/>
</dbReference>
<evidence type="ECO:0000313" key="1">
    <source>
        <dbReference type="EMBL" id="MBB4000867.1"/>
    </source>
</evidence>
<dbReference type="Proteomes" id="UP000542776">
    <property type="component" value="Unassembled WGS sequence"/>
</dbReference>
<sequence length="102" mass="11690">MELICFAAERALKRILADDCAGKDLRLFQVIEGRRHPMMIGDDVHILKRPVGTWEREYEDLNGACRKTAAYREIVRVFIPRRTSKKSVGLASSSSKRKQDRG</sequence>